<dbReference type="GO" id="GO:0046132">
    <property type="term" value="P:pyrimidine ribonucleoside biosynthetic process"/>
    <property type="evidence" value="ECO:0007669"/>
    <property type="project" value="TreeGrafter"/>
</dbReference>
<dbReference type="GO" id="GO:0044205">
    <property type="term" value="P:'de novo' UMP biosynthetic process"/>
    <property type="evidence" value="ECO:0007669"/>
    <property type="project" value="UniProtKB-UniRule"/>
</dbReference>
<dbReference type="PANTHER" id="PTHR46683:SF1">
    <property type="entry name" value="OROTATE PHOSPHORIBOSYLTRANSFERASE 1-RELATED"/>
    <property type="match status" value="1"/>
</dbReference>
<dbReference type="AlphaFoldDB" id="A0A2H0KEN9"/>
<gene>
    <name evidence="4" type="primary">pyrE</name>
    <name evidence="6" type="ORF">COV89_04390</name>
</gene>
<evidence type="ECO:0000313" key="6">
    <source>
        <dbReference type="EMBL" id="PIQ69728.1"/>
    </source>
</evidence>
<dbReference type="PANTHER" id="PTHR46683">
    <property type="entry name" value="OROTATE PHOSPHORIBOSYLTRANSFERASE 1-RELATED"/>
    <property type="match status" value="1"/>
</dbReference>
<comment type="subunit">
    <text evidence="4">Homodimer.</text>
</comment>
<evidence type="ECO:0000256" key="1">
    <source>
        <dbReference type="ARBA" id="ARBA00022676"/>
    </source>
</evidence>
<dbReference type="Pfam" id="PF00215">
    <property type="entry name" value="OMPdecase"/>
    <property type="match status" value="1"/>
</dbReference>
<dbReference type="GO" id="GO:0005737">
    <property type="term" value="C:cytoplasm"/>
    <property type="evidence" value="ECO:0007669"/>
    <property type="project" value="TreeGrafter"/>
</dbReference>
<dbReference type="InterPro" id="IPR013785">
    <property type="entry name" value="Aldolase_TIM"/>
</dbReference>
<dbReference type="SUPFAM" id="SSF51366">
    <property type="entry name" value="Ribulose-phoshate binding barrel"/>
    <property type="match status" value="1"/>
</dbReference>
<comment type="catalytic activity">
    <reaction evidence="4">
        <text>orotidine 5'-phosphate + diphosphate = orotate + 5-phospho-alpha-D-ribose 1-diphosphate</text>
        <dbReference type="Rhea" id="RHEA:10380"/>
        <dbReference type="ChEBI" id="CHEBI:30839"/>
        <dbReference type="ChEBI" id="CHEBI:33019"/>
        <dbReference type="ChEBI" id="CHEBI:57538"/>
        <dbReference type="ChEBI" id="CHEBI:58017"/>
        <dbReference type="EC" id="2.4.2.10"/>
    </reaction>
</comment>
<comment type="similarity">
    <text evidence="4">Belongs to the purine/pyrimidine phosphoribosyltransferase family. PyrE subfamily.</text>
</comment>
<comment type="function">
    <text evidence="4">Catalyzes the transfer of a ribosyl phosphate group from 5-phosphoribose 1-diphosphate to orotate, leading to the formation of orotidine monophosphate (OMP).</text>
</comment>
<feature type="binding site" description="in other chain" evidence="4">
    <location>
        <position position="27"/>
    </location>
    <ligand>
        <name>5-phospho-alpha-D-ribose 1-diphosphate</name>
        <dbReference type="ChEBI" id="CHEBI:58017"/>
        <note>ligand shared between dimeric partners</note>
    </ligand>
</feature>
<feature type="domain" description="Orotidine 5'-phosphate decarboxylase" evidence="5">
    <location>
        <begin position="254"/>
        <end position="474"/>
    </location>
</feature>
<feature type="binding site" evidence="4">
    <location>
        <position position="140"/>
    </location>
    <ligand>
        <name>orotate</name>
        <dbReference type="ChEBI" id="CHEBI:30839"/>
    </ligand>
</feature>
<dbReference type="EMBL" id="PCVI01000066">
    <property type="protein sequence ID" value="PIQ69728.1"/>
    <property type="molecule type" value="Genomic_DNA"/>
</dbReference>
<dbReference type="SUPFAM" id="SSF53271">
    <property type="entry name" value="PRTase-like"/>
    <property type="match status" value="1"/>
</dbReference>
<dbReference type="InterPro" id="IPR001754">
    <property type="entry name" value="OMPdeCOase_dom"/>
</dbReference>
<dbReference type="Gene3D" id="3.40.50.2020">
    <property type="match status" value="1"/>
</dbReference>
<evidence type="ECO:0000256" key="2">
    <source>
        <dbReference type="ARBA" id="ARBA00022679"/>
    </source>
</evidence>
<reference evidence="6 7" key="1">
    <citation type="submission" date="2017-09" db="EMBL/GenBank/DDBJ databases">
        <title>Depth-based differentiation of microbial function through sediment-hosted aquifers and enrichment of novel symbionts in the deep terrestrial subsurface.</title>
        <authorList>
            <person name="Probst A.J."/>
            <person name="Ladd B."/>
            <person name="Jarett J.K."/>
            <person name="Geller-Mcgrath D.E."/>
            <person name="Sieber C.M."/>
            <person name="Emerson J.B."/>
            <person name="Anantharaman K."/>
            <person name="Thomas B.C."/>
            <person name="Malmstrom R."/>
            <person name="Stieglmeier M."/>
            <person name="Klingl A."/>
            <person name="Woyke T."/>
            <person name="Ryan C.M."/>
            <person name="Banfield J.F."/>
        </authorList>
    </citation>
    <scope>NUCLEOTIDE SEQUENCE [LARGE SCALE GENOMIC DNA]</scope>
    <source>
        <strain evidence="6">CG11_big_fil_rev_8_21_14_0_20_40_12</strain>
    </source>
</reference>
<keyword evidence="2 4" id="KW-0808">Transferase</keyword>
<dbReference type="GO" id="GO:0000287">
    <property type="term" value="F:magnesium ion binding"/>
    <property type="evidence" value="ECO:0007669"/>
    <property type="project" value="UniProtKB-UniRule"/>
</dbReference>
<sequence length="478" mass="52114">MEEYKVKFINFLLNAGALKIGSDFTLKSKRISPWFVNIGDFNEGESSAILGEFYADSILNSGETFDLLYGIPEKGNALAVATAIGLAKKGKNVPWFFTRKVAKEYGEATNLSPAERIKALVVGRAPKEGQAVLQLDDVFTAGDAKYQAREVLQSLGNFKLPLLAIAVDRQEVGVDGKSAIEEYEQITGTKVVSVVNALDVYSFLKKNTPVKTPNGEIKKEDLERMANYLRVYGTNSVKITVGKFEQKIIKQERSVIPACDVPTLEEFEILVKETASVKGIGGYKIGFELGLGYGLEKVVKMARKYTNKPIIYDHQKAGTDIPDTGKNFAEVCKKAEVDAVIFFPQSGPETERAWIYHALDKGLKVIVGGRMTHPAYAVSEGGFITDEGALEMYRIAAKVGINNFVVPGNKPEIIEQIRGVVEAEGVNPIFYAPGFIAQGGNISDAAKVAGDRFHGIVGRGIYQAVDKKAAAIEHTSQL</sequence>
<dbReference type="EC" id="2.4.2.10" evidence="4"/>
<dbReference type="Proteomes" id="UP000231371">
    <property type="component" value="Unassembled WGS sequence"/>
</dbReference>
<dbReference type="InterPro" id="IPR023031">
    <property type="entry name" value="OPRT"/>
</dbReference>
<feature type="binding site" evidence="4">
    <location>
        <position position="169"/>
    </location>
    <ligand>
        <name>orotate</name>
        <dbReference type="ChEBI" id="CHEBI:30839"/>
    </ligand>
</feature>
<evidence type="ECO:0000256" key="4">
    <source>
        <dbReference type="HAMAP-Rule" id="MF_01208"/>
    </source>
</evidence>
<dbReference type="InterPro" id="IPR029057">
    <property type="entry name" value="PRTase-like"/>
</dbReference>
<feature type="binding site" evidence="4">
    <location>
        <position position="103"/>
    </location>
    <ligand>
        <name>5-phospho-alpha-D-ribose 1-diphosphate</name>
        <dbReference type="ChEBI" id="CHEBI:58017"/>
        <note>ligand shared between dimeric partners</note>
    </ligand>
</feature>
<accession>A0A2H0KEN9</accession>
<comment type="caution">
    <text evidence="6">The sequence shown here is derived from an EMBL/GenBank/DDBJ whole genome shotgun (WGS) entry which is preliminary data.</text>
</comment>
<dbReference type="UniPathway" id="UPA00070">
    <property type="reaction ID" value="UER00119"/>
</dbReference>
<organism evidence="6 7">
    <name type="scientific">Candidatus Shapirobacteria bacterium CG11_big_fil_rev_8_21_14_0_20_40_12</name>
    <dbReference type="NCBI Taxonomy" id="1974889"/>
    <lineage>
        <taxon>Bacteria</taxon>
        <taxon>Candidatus Shapironibacteriota</taxon>
    </lineage>
</organism>
<feature type="binding site" evidence="4">
    <location>
        <position position="99"/>
    </location>
    <ligand>
        <name>5-phospho-alpha-D-ribose 1-diphosphate</name>
        <dbReference type="ChEBI" id="CHEBI:58017"/>
        <note>ligand shared between dimeric partners</note>
    </ligand>
</feature>
<dbReference type="GO" id="GO:0004590">
    <property type="term" value="F:orotidine-5'-phosphate decarboxylase activity"/>
    <property type="evidence" value="ECO:0007669"/>
    <property type="project" value="InterPro"/>
</dbReference>
<proteinExistence type="inferred from homology"/>
<dbReference type="Gene3D" id="3.20.20.70">
    <property type="entry name" value="Aldolase class I"/>
    <property type="match status" value="1"/>
</dbReference>
<keyword evidence="4" id="KW-0665">Pyrimidine biosynthesis</keyword>
<evidence type="ECO:0000313" key="7">
    <source>
        <dbReference type="Proteomes" id="UP000231371"/>
    </source>
</evidence>
<comment type="caution">
    <text evidence="4">Lacks conserved residue(s) required for the propagation of feature annotation.</text>
</comment>
<dbReference type="SMART" id="SM00934">
    <property type="entry name" value="OMPdecase"/>
    <property type="match status" value="1"/>
</dbReference>
<keyword evidence="3" id="KW-0456">Lyase</keyword>
<keyword evidence="1 4" id="KW-0328">Glycosyltransferase</keyword>
<dbReference type="GO" id="GO:0004588">
    <property type="term" value="F:orotate phosphoribosyltransferase activity"/>
    <property type="evidence" value="ECO:0007669"/>
    <property type="project" value="UniProtKB-UniRule"/>
</dbReference>
<feature type="binding site" description="in other chain" evidence="4">
    <location>
        <position position="100"/>
    </location>
    <ligand>
        <name>5-phospho-alpha-D-ribose 1-diphosphate</name>
        <dbReference type="ChEBI" id="CHEBI:58017"/>
        <note>ligand shared between dimeric partners</note>
    </ligand>
</feature>
<evidence type="ECO:0000256" key="3">
    <source>
        <dbReference type="ARBA" id="ARBA00023239"/>
    </source>
</evidence>
<keyword evidence="4" id="KW-0460">Magnesium</keyword>
<dbReference type="HAMAP" id="MF_01208">
    <property type="entry name" value="PyrE"/>
    <property type="match status" value="1"/>
</dbReference>
<comment type="pathway">
    <text evidence="4">Pyrimidine metabolism; UMP biosynthesis via de novo pathway; UMP from orotate: step 1/2.</text>
</comment>
<name>A0A2H0KEN9_9BACT</name>
<feature type="binding site" description="in other chain" evidence="4">
    <location>
        <begin position="136"/>
        <end position="144"/>
    </location>
    <ligand>
        <name>5-phospho-alpha-D-ribose 1-diphosphate</name>
        <dbReference type="ChEBI" id="CHEBI:58017"/>
        <note>ligand shared between dimeric partners</note>
    </ligand>
</feature>
<dbReference type="GO" id="GO:0006207">
    <property type="term" value="P:'de novo' pyrimidine nucleobase biosynthetic process"/>
    <property type="evidence" value="ECO:0007669"/>
    <property type="project" value="InterPro"/>
</dbReference>
<evidence type="ECO:0000259" key="5">
    <source>
        <dbReference type="SMART" id="SM00934"/>
    </source>
</evidence>
<protein>
    <recommendedName>
        <fullName evidence="4">Orotate phosphoribosyltransferase</fullName>
        <shortName evidence="4">OPRT</shortName>
        <shortName evidence="4">OPRTase</shortName>
        <ecNumber evidence="4">2.4.2.10</ecNumber>
    </recommendedName>
</protein>
<comment type="cofactor">
    <cofactor evidence="4">
        <name>Mg(2+)</name>
        <dbReference type="ChEBI" id="CHEBI:18420"/>
    </cofactor>
</comment>
<dbReference type="InterPro" id="IPR011060">
    <property type="entry name" value="RibuloseP-bd_barrel"/>
</dbReference>